<comment type="function">
    <text evidence="5">Acts as a sulfur carrier required for 2-thiolation of mcm(5)S(2)U at tRNA wobble positions of cytosolic tRNA(Lys), tRNA(Glu) and tRNA(Gln). Serves as sulfur donor in tRNA 2-thiolation reaction by being thiocarboxylated (-COSH) at its C-terminus by the MOCS3/UBA4 homolog. The sulfur is then transferred to tRNA to form 2-thiolation of mcm(5)S(2)U. Also acts as a ubiquitin-like protein (UBL) that is covalently conjugated via an isopeptide bond to lysine residues of target proteins. The thiocarboxylated form serves as substrate for conjugation and oxidative stress specifically induces the formation of UBL-protein conjugates.</text>
</comment>
<evidence type="ECO:0000256" key="1">
    <source>
        <dbReference type="ARBA" id="ARBA00022490"/>
    </source>
</evidence>
<dbReference type="EMBL" id="VRMN01000004">
    <property type="protein sequence ID" value="KAA8495141.1"/>
    <property type="molecule type" value="Genomic_DNA"/>
</dbReference>
<comment type="PTM">
    <text evidence="5">C-terminal thiocarboxylation occurs in 2 steps, it is first acyl-adenylated (-COAMP) via the hesA/moeB/thiF part of the MOCS3/UBA4 homolog, then thiocarboxylated (-COSH) via the rhodanese domain of the MOCS3/UBA4 homolog.</text>
</comment>
<evidence type="ECO:0000256" key="5">
    <source>
        <dbReference type="HAMAP-Rule" id="MF_03048"/>
    </source>
</evidence>
<comment type="caution">
    <text evidence="7">The sequence shown here is derived from an EMBL/GenBank/DDBJ whole genome shotgun (WGS) entry which is preliminary data.</text>
</comment>
<evidence type="ECO:0000256" key="4">
    <source>
        <dbReference type="ARBA" id="ARBA00022786"/>
    </source>
</evidence>
<dbReference type="InterPro" id="IPR012675">
    <property type="entry name" value="Beta-grasp_dom_sf"/>
</dbReference>
<dbReference type="Proteomes" id="UP000324585">
    <property type="component" value="Unassembled WGS sequence"/>
</dbReference>
<proteinExistence type="inferred from homology"/>
<dbReference type="Gene3D" id="3.10.20.30">
    <property type="match status" value="1"/>
</dbReference>
<dbReference type="GO" id="GO:0005829">
    <property type="term" value="C:cytosol"/>
    <property type="evidence" value="ECO:0007669"/>
    <property type="project" value="UniProtKB-UniRule"/>
</dbReference>
<dbReference type="UniPathway" id="UPA00988"/>
<dbReference type="AlphaFoldDB" id="A0A5J4YUF2"/>
<evidence type="ECO:0000256" key="6">
    <source>
        <dbReference type="RuleBase" id="RU361182"/>
    </source>
</evidence>
<keyword evidence="8" id="KW-1185">Reference proteome</keyword>
<dbReference type="InterPro" id="IPR016155">
    <property type="entry name" value="Mopterin_synth/thiamin_S_b"/>
</dbReference>
<evidence type="ECO:0000256" key="3">
    <source>
        <dbReference type="ARBA" id="ARBA00022694"/>
    </source>
</evidence>
<dbReference type="CDD" id="cd01764">
    <property type="entry name" value="Ubl_Urm1"/>
    <property type="match status" value="1"/>
</dbReference>
<protein>
    <recommendedName>
        <fullName evidence="5">Ubiquitin-related modifier 1 homolog</fullName>
    </recommendedName>
</protein>
<sequence length="96" mass="10680">MVRVELCFGGGLEALLGGQKRTPVDVPDECRTMGKLILWIRDTLISERHDMFMKDDCVRPGILVLINSSDWELEGTTQYVLEPGDSISFISTLHGG</sequence>
<dbReference type="PANTHER" id="PTHR14986">
    <property type="entry name" value="RURM1 PROTEIN"/>
    <property type="match status" value="1"/>
</dbReference>
<comment type="subcellular location">
    <subcellularLocation>
        <location evidence="5 6">Cytoplasm</location>
    </subcellularLocation>
</comment>
<accession>A0A5J4YUF2</accession>
<dbReference type="GO" id="GO:0002098">
    <property type="term" value="P:tRNA wobble uridine modification"/>
    <property type="evidence" value="ECO:0007669"/>
    <property type="project" value="UniProtKB-UniRule"/>
</dbReference>
<organism evidence="7 8">
    <name type="scientific">Porphyridium purpureum</name>
    <name type="common">Red alga</name>
    <name type="synonym">Porphyridium cruentum</name>
    <dbReference type="NCBI Taxonomy" id="35688"/>
    <lineage>
        <taxon>Eukaryota</taxon>
        <taxon>Rhodophyta</taxon>
        <taxon>Bangiophyceae</taxon>
        <taxon>Porphyridiales</taxon>
        <taxon>Porphyridiaceae</taxon>
        <taxon>Porphyridium</taxon>
    </lineage>
</organism>
<reference evidence="8" key="1">
    <citation type="journal article" date="2019" name="Nat. Commun.">
        <title>Expansion of phycobilisome linker gene families in mesophilic red algae.</title>
        <authorList>
            <person name="Lee J."/>
            <person name="Kim D."/>
            <person name="Bhattacharya D."/>
            <person name="Yoon H.S."/>
        </authorList>
    </citation>
    <scope>NUCLEOTIDE SEQUENCE [LARGE SCALE GENOMIC DNA]</scope>
    <source>
        <strain evidence="8">CCMP 1328</strain>
    </source>
</reference>
<dbReference type="OrthoDB" id="10248987at2759"/>
<dbReference type="GO" id="GO:0032447">
    <property type="term" value="P:protein urmylation"/>
    <property type="evidence" value="ECO:0007669"/>
    <property type="project" value="UniProtKB-UniRule"/>
</dbReference>
<dbReference type="PIRSF" id="PIRSF037379">
    <property type="entry name" value="Ubiquitin-related_modifier_1"/>
    <property type="match status" value="1"/>
</dbReference>
<feature type="modified residue" description="1-thioglycine" evidence="5">
    <location>
        <position position="96"/>
    </location>
</feature>
<dbReference type="GO" id="GO:0034227">
    <property type="term" value="P:tRNA thio-modification"/>
    <property type="evidence" value="ECO:0007669"/>
    <property type="project" value="UniProtKB-UniRule"/>
</dbReference>
<comment type="pathway">
    <text evidence="5 6">tRNA modification; 5-methoxycarbonylmethyl-2-thiouridine-tRNA biosynthesis.</text>
</comment>
<dbReference type="HAMAP" id="MF_03048">
    <property type="entry name" value="Urm1"/>
    <property type="match status" value="1"/>
</dbReference>
<dbReference type="OMA" id="DYELQPN"/>
<gene>
    <name evidence="7" type="ORF">FVE85_3382</name>
</gene>
<evidence type="ECO:0000313" key="8">
    <source>
        <dbReference type="Proteomes" id="UP000324585"/>
    </source>
</evidence>
<evidence type="ECO:0000256" key="2">
    <source>
        <dbReference type="ARBA" id="ARBA00022499"/>
    </source>
</evidence>
<evidence type="ECO:0000313" key="7">
    <source>
        <dbReference type="EMBL" id="KAA8495141.1"/>
    </source>
</evidence>
<keyword evidence="2 5" id="KW-1017">Isopeptide bond</keyword>
<keyword evidence="1 5" id="KW-0963">Cytoplasm</keyword>
<dbReference type="InterPro" id="IPR015221">
    <property type="entry name" value="Urm1"/>
</dbReference>
<keyword evidence="4 5" id="KW-0833">Ubl conjugation pathway</keyword>
<name>A0A5J4YUF2_PORPP</name>
<keyword evidence="3 5" id="KW-0819">tRNA processing</keyword>
<dbReference type="SUPFAM" id="SSF54285">
    <property type="entry name" value="MoaD/ThiS"/>
    <property type="match status" value="1"/>
</dbReference>
<dbReference type="Pfam" id="PF09138">
    <property type="entry name" value="Urm1"/>
    <property type="match status" value="1"/>
</dbReference>
<feature type="cross-link" description="Glycyl lysine isopeptide (Gly-Lys) (interchain with K-? in acceptor proteins)" evidence="5">
    <location>
        <position position="96"/>
    </location>
</feature>
<comment type="similarity">
    <text evidence="5 6">Belongs to the URM1 family.</text>
</comment>